<protein>
    <recommendedName>
        <fullName evidence="6">G protein-coupled receptor GPR1/2/3 C-terminal domain-containing protein</fullName>
    </recommendedName>
</protein>
<evidence type="ECO:0000256" key="5">
    <source>
        <dbReference type="SAM" id="Phobius"/>
    </source>
</evidence>
<dbReference type="PANTHER" id="PTHR23112">
    <property type="entry name" value="G PROTEIN-COUPLED RECEPTOR 157-RELATED"/>
    <property type="match status" value="1"/>
</dbReference>
<keyword evidence="3 5" id="KW-1133">Transmembrane helix</keyword>
<evidence type="ECO:0000313" key="7">
    <source>
        <dbReference type="EMBL" id="KKA16465.1"/>
    </source>
</evidence>
<feature type="transmembrane region" description="Helical" evidence="5">
    <location>
        <begin position="250"/>
        <end position="270"/>
    </location>
</feature>
<feature type="transmembrane region" description="Helical" evidence="5">
    <location>
        <begin position="205"/>
        <end position="226"/>
    </location>
</feature>
<dbReference type="GeneID" id="25321855"/>
<dbReference type="RefSeq" id="XP_013323077.1">
    <property type="nucleotide sequence ID" value="XM_013467623.1"/>
</dbReference>
<feature type="transmembrane region" description="Helical" evidence="5">
    <location>
        <begin position="79"/>
        <end position="105"/>
    </location>
</feature>
<keyword evidence="2 5" id="KW-0812">Transmembrane</keyword>
<dbReference type="OrthoDB" id="100006at2759"/>
<dbReference type="InterPro" id="IPR022596">
    <property type="entry name" value="GPR1/2/3_C"/>
</dbReference>
<dbReference type="GO" id="GO:0007189">
    <property type="term" value="P:adenylate cyclase-activating G protein-coupled receptor signaling pathway"/>
    <property type="evidence" value="ECO:0007669"/>
    <property type="project" value="TreeGrafter"/>
</dbReference>
<evidence type="ECO:0000256" key="4">
    <source>
        <dbReference type="ARBA" id="ARBA00023136"/>
    </source>
</evidence>
<feature type="transmembrane region" description="Helical" evidence="5">
    <location>
        <begin position="282"/>
        <end position="306"/>
    </location>
</feature>
<evidence type="ECO:0000256" key="3">
    <source>
        <dbReference type="ARBA" id="ARBA00022989"/>
    </source>
</evidence>
<evidence type="ECO:0000256" key="2">
    <source>
        <dbReference type="ARBA" id="ARBA00022692"/>
    </source>
</evidence>
<dbReference type="Proteomes" id="UP000053958">
    <property type="component" value="Unassembled WGS sequence"/>
</dbReference>
<dbReference type="AlphaFoldDB" id="A0A0F4YE98"/>
<dbReference type="GO" id="GO:0004930">
    <property type="term" value="F:G protein-coupled receptor activity"/>
    <property type="evidence" value="ECO:0007669"/>
    <property type="project" value="TreeGrafter"/>
</dbReference>
<dbReference type="Pfam" id="PF11970">
    <property type="entry name" value="GPR_Gpa2_C"/>
    <property type="match status" value="1"/>
</dbReference>
<keyword evidence="4 5" id="KW-0472">Membrane</keyword>
<dbReference type="PANTHER" id="PTHR23112:SF37">
    <property type="entry name" value="G PROTEIN-COUPLED RECEPTOR GPR1"/>
    <property type="match status" value="1"/>
</dbReference>
<accession>A0A0F4YE98</accession>
<dbReference type="Gene3D" id="1.20.1070.10">
    <property type="entry name" value="Rhodopsin 7-helix transmembrane proteins"/>
    <property type="match status" value="1"/>
</dbReference>
<dbReference type="SUPFAM" id="SSF81321">
    <property type="entry name" value="Family A G protein-coupled receptor-like"/>
    <property type="match status" value="1"/>
</dbReference>
<dbReference type="STRING" id="1408163.A0A0F4YE98"/>
<keyword evidence="8" id="KW-1185">Reference proteome</keyword>
<evidence type="ECO:0000259" key="6">
    <source>
        <dbReference type="Pfam" id="PF11970"/>
    </source>
</evidence>
<sequence>MNLIWALKLLQSNPPRSDLLSTRDEPSPLSEIERRGLIAISVLAVISSIATFSLLCFISYRLISWSGGNYKRYLGDNQYVLLIYNLLLADLQQSLAFLICAYWIVHDAIRAHTPACFLQGLWLQVGDPGSGLFVLAIAVHTFILVRSGRKPEHRWFLTAVGGVWLFLAVLVIVPLASHGTGVFVPSGAWCWINESYESDRLWTHYLWIFLAEFGTLLLYTIMFINLRRQMAASTILGSLHAENLRRLRRVVSYMVIYPLAYVVLSLPLAAGRMATARGSTPSIAYFCMSGAMMTSSGFVDAIMYTFTRQNLLLESEPRRDRYNRCQRNHHHHPQTQLTTIITAIGSPNSDSPKAGWKLNPFRGCTTGNSNRFRADRQDNSTEHAVLGEDMVSLPPMGKVYQKTTIEIRHEPVSELSGRDLPDHDCYHCRYYHDYDYDLSSSAERMWGK</sequence>
<dbReference type="EMBL" id="LASV01000765">
    <property type="protein sequence ID" value="KKA16465.1"/>
    <property type="molecule type" value="Genomic_DNA"/>
</dbReference>
<evidence type="ECO:0000256" key="1">
    <source>
        <dbReference type="ARBA" id="ARBA00004141"/>
    </source>
</evidence>
<proteinExistence type="predicted"/>
<name>A0A0F4YE98_RASE3</name>
<comment type="caution">
    <text evidence="7">The sequence shown here is derived from an EMBL/GenBank/DDBJ whole genome shotgun (WGS) entry which is preliminary data.</text>
</comment>
<feature type="transmembrane region" description="Helical" evidence="5">
    <location>
        <begin position="155"/>
        <end position="176"/>
    </location>
</feature>
<feature type="domain" description="G protein-coupled receptor GPR1/2/3 C-terminal" evidence="6">
    <location>
        <begin position="243"/>
        <end position="311"/>
    </location>
</feature>
<feature type="transmembrane region" description="Helical" evidence="5">
    <location>
        <begin position="36"/>
        <end position="58"/>
    </location>
</feature>
<dbReference type="GO" id="GO:0005886">
    <property type="term" value="C:plasma membrane"/>
    <property type="evidence" value="ECO:0007669"/>
    <property type="project" value="TreeGrafter"/>
</dbReference>
<comment type="subcellular location">
    <subcellularLocation>
        <location evidence="1">Membrane</location>
        <topology evidence="1">Multi-pass membrane protein</topology>
    </subcellularLocation>
</comment>
<organism evidence="7 8">
    <name type="scientific">Rasamsonia emersonii (strain ATCC 16479 / CBS 393.64 / IMI 116815)</name>
    <dbReference type="NCBI Taxonomy" id="1408163"/>
    <lineage>
        <taxon>Eukaryota</taxon>
        <taxon>Fungi</taxon>
        <taxon>Dikarya</taxon>
        <taxon>Ascomycota</taxon>
        <taxon>Pezizomycotina</taxon>
        <taxon>Eurotiomycetes</taxon>
        <taxon>Eurotiomycetidae</taxon>
        <taxon>Eurotiales</taxon>
        <taxon>Trichocomaceae</taxon>
        <taxon>Rasamsonia</taxon>
    </lineage>
</organism>
<feature type="transmembrane region" description="Helical" evidence="5">
    <location>
        <begin position="125"/>
        <end position="143"/>
    </location>
</feature>
<evidence type="ECO:0000313" key="8">
    <source>
        <dbReference type="Proteomes" id="UP000053958"/>
    </source>
</evidence>
<gene>
    <name evidence="7" type="ORF">T310_9941</name>
</gene>
<reference evidence="7 8" key="1">
    <citation type="submission" date="2015-04" db="EMBL/GenBank/DDBJ databases">
        <authorList>
            <person name="Heijne W.H."/>
            <person name="Fedorova N.D."/>
            <person name="Nierman W.C."/>
            <person name="Vollebregt A.W."/>
            <person name="Zhao Z."/>
            <person name="Wu L."/>
            <person name="Kumar M."/>
            <person name="Stam H."/>
            <person name="van den Berg M.A."/>
            <person name="Pel H.J."/>
        </authorList>
    </citation>
    <scope>NUCLEOTIDE SEQUENCE [LARGE SCALE GENOMIC DNA]</scope>
    <source>
        <strain evidence="7 8">CBS 393.64</strain>
    </source>
</reference>